<evidence type="ECO:0000256" key="1">
    <source>
        <dbReference type="SAM" id="MobiDB-lite"/>
    </source>
</evidence>
<feature type="region of interest" description="Disordered" evidence="1">
    <location>
        <begin position="73"/>
        <end position="104"/>
    </location>
</feature>
<dbReference type="EMBL" id="ALBS01000025">
    <property type="protein sequence ID" value="EJT52441.1"/>
    <property type="molecule type" value="Genomic_DNA"/>
</dbReference>
<dbReference type="KEGG" id="tasa:A1Q1_03957"/>
<organism evidence="2 3">
    <name type="scientific">Trichosporon asahii var. asahii (strain ATCC 90039 / CBS 2479 / JCM 2466 / KCTC 7840 / NBRC 103889/ NCYC 2677 / UAMH 7654)</name>
    <name type="common">Yeast</name>
    <dbReference type="NCBI Taxonomy" id="1186058"/>
    <lineage>
        <taxon>Eukaryota</taxon>
        <taxon>Fungi</taxon>
        <taxon>Dikarya</taxon>
        <taxon>Basidiomycota</taxon>
        <taxon>Agaricomycotina</taxon>
        <taxon>Tremellomycetes</taxon>
        <taxon>Trichosporonales</taxon>
        <taxon>Trichosporonaceae</taxon>
        <taxon>Trichosporon</taxon>
    </lineage>
</organism>
<dbReference type="HOGENOM" id="CLU_2251939_0_0_1"/>
<accession>J5TRY6</accession>
<comment type="caution">
    <text evidence="2">The sequence shown here is derived from an EMBL/GenBank/DDBJ whole genome shotgun (WGS) entry which is preliminary data.</text>
</comment>
<dbReference type="GeneID" id="25987470"/>
<protein>
    <submittedName>
        <fullName evidence="2">Uncharacterized protein</fullName>
    </submittedName>
</protein>
<evidence type="ECO:0000313" key="3">
    <source>
        <dbReference type="Proteomes" id="UP000002748"/>
    </source>
</evidence>
<dbReference type="VEuPathDB" id="FungiDB:A1Q1_03957"/>
<gene>
    <name evidence="2" type="ORF">A1Q1_03957</name>
</gene>
<reference evidence="2 3" key="1">
    <citation type="journal article" date="2012" name="Eukaryot. Cell">
        <title>Draft genome sequence of CBS 2479, the standard type strain of Trichosporon asahii.</title>
        <authorList>
            <person name="Yang R.Y."/>
            <person name="Li H.T."/>
            <person name="Zhu H."/>
            <person name="Zhou G.P."/>
            <person name="Wang M."/>
            <person name="Wang L."/>
        </authorList>
    </citation>
    <scope>NUCLEOTIDE SEQUENCE [LARGE SCALE GENOMIC DNA]</scope>
    <source>
        <strain evidence="3">ATCC 90039 / CBS 2479 / JCM 2466 / KCTC 7840 / NCYC 2677 / UAMH 7654</strain>
    </source>
</reference>
<dbReference type="AlphaFoldDB" id="J5TRY6"/>
<dbReference type="Proteomes" id="UP000002748">
    <property type="component" value="Unassembled WGS sequence"/>
</dbReference>
<sequence length="104" mass="11738">MWCSCALAHRALDAGVDDDWKAMQTAPQPRAQGVDPEKMCNHRPFRSCRAWRTSVDGDQDWATAQHTRITLTGRSTIPPLSPTLTIETQERQEQGLATAQHLRR</sequence>
<evidence type="ECO:0000313" key="2">
    <source>
        <dbReference type="EMBL" id="EJT52441.1"/>
    </source>
</evidence>
<name>J5TRY6_TRIAS</name>
<dbReference type="RefSeq" id="XP_014183808.1">
    <property type="nucleotide sequence ID" value="XM_014328333.1"/>
</dbReference>
<proteinExistence type="predicted"/>